<dbReference type="RefSeq" id="WP_187967669.1">
    <property type="nucleotide sequence ID" value="NZ_JACVDC010000132.1"/>
</dbReference>
<dbReference type="InterPro" id="IPR025316">
    <property type="entry name" value="DUF4221"/>
</dbReference>
<dbReference type="PROSITE" id="PS51257">
    <property type="entry name" value="PROKAR_LIPOPROTEIN"/>
    <property type="match status" value="1"/>
</dbReference>
<dbReference type="AlphaFoldDB" id="A0A926JWD4"/>
<protein>
    <submittedName>
        <fullName evidence="1">DUF4221 family protein</fullName>
    </submittedName>
</protein>
<evidence type="ECO:0000313" key="1">
    <source>
        <dbReference type="EMBL" id="MBC9798554.1"/>
    </source>
</evidence>
<dbReference type="Proteomes" id="UP000653730">
    <property type="component" value="Unassembled WGS sequence"/>
</dbReference>
<sequence>MKHIFFNYCFLLLVFVSCNNQQVTLPNDRKGEMHASMKLAEVGSKSFLLDNETSTKPLYIQMIKDSLGSRQLTFLNNYNNSIYFYQYNNPRFVKKITFDKDGPSGVQMPEGYYIKDPDSIYIFSRLLKVFLANSNADVLKKISLNGGNDITNRDRNWAYRYPEFYVETVSPFMDNSNELLLTGIFGGTMPDSIVDKFKYTARIDYDLSNVNYVHTYPRSIFGGNVNWGEGLFVQVFPQLHPDGKKMIYSLPMSHDLFITDINANSHKKIYAGSNFADTNKSIDKSPNKASAESILSSFVRQDMYAAIIYDKYRKVYYRVLRKAFPNAPKQTSWKEKNIAIIIMDDDFNYLGETVLGTEREWNWHNSFVTKEGLNIEYQDENNIDEVNLTFKIFIPKKI</sequence>
<gene>
    <name evidence="1" type="ORF">IBL28_21490</name>
</gene>
<dbReference type="Pfam" id="PF13970">
    <property type="entry name" value="DUF4221"/>
    <property type="match status" value="1"/>
</dbReference>
<accession>A0A926JWD4</accession>
<name>A0A926JWD4_9FLAO</name>
<reference evidence="1 2" key="1">
    <citation type="submission" date="2020-09" db="EMBL/GenBank/DDBJ databases">
        <title>Sinomicrobium weinanense sp. nov., a halophilic bacteria isolated from saline-alkali soil.</title>
        <authorList>
            <person name="Wu P."/>
            <person name="Ren H."/>
            <person name="Mei Y."/>
            <person name="Liang Y."/>
            <person name="Chen Z."/>
        </authorList>
    </citation>
    <scope>NUCLEOTIDE SEQUENCE [LARGE SCALE GENOMIC DNA]</scope>
    <source>
        <strain evidence="1 2">FJxs</strain>
    </source>
</reference>
<organism evidence="1 2">
    <name type="scientific">Sinomicrobium weinanense</name>
    <dbReference type="NCBI Taxonomy" id="2842200"/>
    <lineage>
        <taxon>Bacteria</taxon>
        <taxon>Pseudomonadati</taxon>
        <taxon>Bacteroidota</taxon>
        <taxon>Flavobacteriia</taxon>
        <taxon>Flavobacteriales</taxon>
        <taxon>Flavobacteriaceae</taxon>
        <taxon>Sinomicrobium</taxon>
    </lineage>
</organism>
<comment type="caution">
    <text evidence="1">The sequence shown here is derived from an EMBL/GenBank/DDBJ whole genome shotgun (WGS) entry which is preliminary data.</text>
</comment>
<dbReference type="EMBL" id="JACVDC010000132">
    <property type="protein sequence ID" value="MBC9798554.1"/>
    <property type="molecule type" value="Genomic_DNA"/>
</dbReference>
<evidence type="ECO:0000313" key="2">
    <source>
        <dbReference type="Proteomes" id="UP000653730"/>
    </source>
</evidence>
<keyword evidence="2" id="KW-1185">Reference proteome</keyword>
<proteinExistence type="predicted"/>